<dbReference type="AlphaFoldDB" id="A0A8J4EBK4"/>
<dbReference type="GO" id="GO:0000160">
    <property type="term" value="P:phosphorelay signal transduction system"/>
    <property type="evidence" value="ECO:0007669"/>
    <property type="project" value="InterPro"/>
</dbReference>
<dbReference type="Gene3D" id="1.25.40.10">
    <property type="entry name" value="Tetratricopeptide repeat domain"/>
    <property type="match status" value="2"/>
</dbReference>
<evidence type="ECO:0000259" key="6">
    <source>
        <dbReference type="PROSITE" id="PS51755"/>
    </source>
</evidence>
<keyword evidence="8" id="KW-1185">Reference proteome</keyword>
<dbReference type="CDD" id="cd15831">
    <property type="entry name" value="BTAD"/>
    <property type="match status" value="1"/>
</dbReference>
<dbReference type="InterPro" id="IPR016032">
    <property type="entry name" value="Sig_transdc_resp-reg_C-effctor"/>
</dbReference>
<dbReference type="PROSITE" id="PS51755">
    <property type="entry name" value="OMPR_PHOB"/>
    <property type="match status" value="1"/>
</dbReference>
<dbReference type="Pfam" id="PF13424">
    <property type="entry name" value="TPR_12"/>
    <property type="match status" value="2"/>
</dbReference>
<dbReference type="InterPro" id="IPR001867">
    <property type="entry name" value="OmpR/PhoB-type_DNA-bd"/>
</dbReference>
<keyword evidence="2" id="KW-0805">Transcription regulation</keyword>
<dbReference type="InterPro" id="IPR005158">
    <property type="entry name" value="BTAD"/>
</dbReference>
<dbReference type="RefSeq" id="WP_203928504.1">
    <property type="nucleotide sequence ID" value="NZ_BOPH01000043.1"/>
</dbReference>
<keyword evidence="4" id="KW-0804">Transcription</keyword>
<evidence type="ECO:0000256" key="3">
    <source>
        <dbReference type="ARBA" id="ARBA00023125"/>
    </source>
</evidence>
<gene>
    <name evidence="7" type="ORF">Voc01_034800</name>
</gene>
<accession>A0A8J4EBK4</accession>
<dbReference type="Pfam" id="PF03704">
    <property type="entry name" value="BTAD"/>
    <property type="match status" value="1"/>
</dbReference>
<comment type="caution">
    <text evidence="7">The sequence shown here is derived from an EMBL/GenBank/DDBJ whole genome shotgun (WGS) entry which is preliminary data.</text>
</comment>
<dbReference type="SMART" id="SM00028">
    <property type="entry name" value="TPR"/>
    <property type="match status" value="4"/>
</dbReference>
<dbReference type="PANTHER" id="PTHR35807:SF1">
    <property type="entry name" value="TRANSCRIPTIONAL REGULATOR REDD"/>
    <property type="match status" value="1"/>
</dbReference>
<organism evidence="7 8">
    <name type="scientific">Virgisporangium ochraceum</name>
    <dbReference type="NCBI Taxonomy" id="65505"/>
    <lineage>
        <taxon>Bacteria</taxon>
        <taxon>Bacillati</taxon>
        <taxon>Actinomycetota</taxon>
        <taxon>Actinomycetes</taxon>
        <taxon>Micromonosporales</taxon>
        <taxon>Micromonosporaceae</taxon>
        <taxon>Virgisporangium</taxon>
    </lineage>
</organism>
<feature type="domain" description="OmpR/PhoB-type" evidence="6">
    <location>
        <begin position="1"/>
        <end position="93"/>
    </location>
</feature>
<dbReference type="SUPFAM" id="SSF52540">
    <property type="entry name" value="P-loop containing nucleoside triphosphate hydrolases"/>
    <property type="match status" value="1"/>
</dbReference>
<dbReference type="InterPro" id="IPR036388">
    <property type="entry name" value="WH-like_DNA-bd_sf"/>
</dbReference>
<evidence type="ECO:0000256" key="4">
    <source>
        <dbReference type="ARBA" id="ARBA00023163"/>
    </source>
</evidence>
<dbReference type="InterPro" id="IPR011990">
    <property type="entry name" value="TPR-like_helical_dom_sf"/>
</dbReference>
<name>A0A8J4EBK4_9ACTN</name>
<evidence type="ECO:0000256" key="1">
    <source>
        <dbReference type="ARBA" id="ARBA00005820"/>
    </source>
</evidence>
<dbReference type="Gene3D" id="3.40.50.300">
    <property type="entry name" value="P-loop containing nucleotide triphosphate hydrolases"/>
    <property type="match status" value="1"/>
</dbReference>
<dbReference type="Gene3D" id="1.10.10.10">
    <property type="entry name" value="Winged helix-like DNA-binding domain superfamily/Winged helix DNA-binding domain"/>
    <property type="match status" value="1"/>
</dbReference>
<dbReference type="GO" id="GO:0003677">
    <property type="term" value="F:DNA binding"/>
    <property type="evidence" value="ECO:0007669"/>
    <property type="project" value="UniProtKB-UniRule"/>
</dbReference>
<protein>
    <submittedName>
        <fullName evidence="7">SARP family transcriptional regulator</fullName>
    </submittedName>
</protein>
<dbReference type="PANTHER" id="PTHR35807">
    <property type="entry name" value="TRANSCRIPTIONAL REGULATOR REDD-RELATED"/>
    <property type="match status" value="1"/>
</dbReference>
<dbReference type="SUPFAM" id="SSF46894">
    <property type="entry name" value="C-terminal effector domain of the bipartite response regulators"/>
    <property type="match status" value="1"/>
</dbReference>
<evidence type="ECO:0000313" key="7">
    <source>
        <dbReference type="EMBL" id="GIJ68563.1"/>
    </source>
</evidence>
<dbReference type="Proteomes" id="UP000635606">
    <property type="component" value="Unassembled WGS sequence"/>
</dbReference>
<dbReference type="InterPro" id="IPR019734">
    <property type="entry name" value="TPR_rpt"/>
</dbReference>
<dbReference type="EMBL" id="BOPH01000043">
    <property type="protein sequence ID" value="GIJ68563.1"/>
    <property type="molecule type" value="Genomic_DNA"/>
</dbReference>
<evidence type="ECO:0000256" key="5">
    <source>
        <dbReference type="PROSITE-ProRule" id="PRU01091"/>
    </source>
</evidence>
<dbReference type="PRINTS" id="PR00364">
    <property type="entry name" value="DISEASERSIST"/>
</dbReference>
<comment type="similarity">
    <text evidence="1">Belongs to the AfsR/DnrI/RedD regulatory family.</text>
</comment>
<dbReference type="SUPFAM" id="SSF48452">
    <property type="entry name" value="TPR-like"/>
    <property type="match status" value="2"/>
</dbReference>
<keyword evidence="3 5" id="KW-0238">DNA-binding</keyword>
<dbReference type="InterPro" id="IPR027417">
    <property type="entry name" value="P-loop_NTPase"/>
</dbReference>
<dbReference type="GO" id="GO:0006355">
    <property type="term" value="P:regulation of DNA-templated transcription"/>
    <property type="evidence" value="ECO:0007669"/>
    <property type="project" value="InterPro"/>
</dbReference>
<feature type="DNA-binding region" description="OmpR/PhoB-type" evidence="5">
    <location>
        <begin position="1"/>
        <end position="93"/>
    </location>
</feature>
<dbReference type="GO" id="GO:0043531">
    <property type="term" value="F:ADP binding"/>
    <property type="evidence" value="ECO:0007669"/>
    <property type="project" value="InterPro"/>
</dbReference>
<evidence type="ECO:0000313" key="8">
    <source>
        <dbReference type="Proteomes" id="UP000635606"/>
    </source>
</evidence>
<dbReference type="SMART" id="SM01043">
    <property type="entry name" value="BTAD"/>
    <property type="match status" value="1"/>
</dbReference>
<dbReference type="InterPro" id="IPR051677">
    <property type="entry name" value="AfsR-DnrI-RedD_regulator"/>
</dbReference>
<sequence length="913" mass="97891">MTVDLGLLGDIEVRIDGHPAEAGHTRQRAVLAALAVDAGRPVPVGDLIERVWGDDPPQRARGTLYGYLSRLRTVLGAGGAQVLRRPGGYLLTVDPQAVDMHRFGDLVDRARRAGTGEPAVDLYRRALALWRGDAFATLDSAWVNTWRHVLESQRLAARTDLYQIMLDRGHAAAVLADLTAAATAHPFDERLQGQLMLALHRCGRSSDAMDVFHRLRRLLADDLGAAPSRSLTELYGRIINDDPALTPSPPRTATVLPRQLPARPASFTGRSRDLAALDSAMAAGQTVAITGLGGAGKTWLALRWSHDNLDRFPDGQLYIDLRGFDPVSEPLQPATVVRVLLDALGVDPSAVPAVPEAMTGLYRSLLADRRTLVVLDNARDSAQVVPLLPGHGRGAVIVTSRRELPGLVSGHGARSLRLGVLDGAESRALFTALVGPAAVAGRTDALASLVDRCGGLPLALGIMAARATVRAGVSLDVLAGELMHDGTRLDALAAGDRCADLRSVLDCSYRALPGPVARVFRAVGSTPGPDVGPAAVASRAAVAVERVRPLLRDLVAAHLLDEPAPGRFSMHDLVRLYAVEVTARDEPPHGRDAATRRLLDHYVHTGAAAATLVAPFDDRPPPPPAAAGVTPERIADHERALLWFRAERPVLMAAVDHAEATGFDGHVWQLAAVLVHFLSQNGHWEELAHAQRAAVRAARRMDDPTGEAYAWRNLALADIWLGDYPTADRRLRRALGLFDRLGHRCGQALAHRGLARVSARQGRFGPALRHARLALDLYGSAGHEHGIATMLNAVGWFLSKLGRHGDGLRYCTRALALATRIDDRINVANTHDSLGFVHGRLGDVDRARAHYQRAIDAFGRLGHPAQQAESLAALGDLLSAAGFDADARHMWCRSTDLLCRLGAPDATAPAAAR</sequence>
<dbReference type="Pfam" id="PF00486">
    <property type="entry name" value="Trans_reg_C"/>
    <property type="match status" value="1"/>
</dbReference>
<reference evidence="7" key="1">
    <citation type="submission" date="2021-01" db="EMBL/GenBank/DDBJ databases">
        <title>Whole genome shotgun sequence of Virgisporangium ochraceum NBRC 16418.</title>
        <authorList>
            <person name="Komaki H."/>
            <person name="Tamura T."/>
        </authorList>
    </citation>
    <scope>NUCLEOTIDE SEQUENCE</scope>
    <source>
        <strain evidence="7">NBRC 16418</strain>
    </source>
</reference>
<dbReference type="SMART" id="SM00862">
    <property type="entry name" value="Trans_reg_C"/>
    <property type="match status" value="1"/>
</dbReference>
<proteinExistence type="inferred from homology"/>
<evidence type="ECO:0000256" key="2">
    <source>
        <dbReference type="ARBA" id="ARBA00023015"/>
    </source>
</evidence>